<comment type="caution">
    <text evidence="1">The sequence shown here is derived from an EMBL/GenBank/DDBJ whole genome shotgun (WGS) entry which is preliminary data.</text>
</comment>
<dbReference type="AlphaFoldDB" id="A0AAW5Z425"/>
<gene>
    <name evidence="1" type="ORF">NY836_11140</name>
</gene>
<protein>
    <submittedName>
        <fullName evidence="1">Uncharacterized protein</fullName>
    </submittedName>
</protein>
<sequence>MPKVSNEQKAVMDILDLIHFHNVYTSRLISSEDQKLFQDIALDVQGAVNKISTEEALLDILTHYLICGLEISLSGDDVKFMSKLKGKYEIPDEVLDSILKKKKEISFALLSCMVSEHGIKKADFIDQLVNLTKKYEGIYIPATIAYRLANNFNSLVHPLDHLHFYGYLNDLGIMTCAKYRCNKRNDNKGSFNRVALLMEFEIFRVFARFCIDPGGMDEITLKTPPKDIPDELRKKIIDEYKYLIDNVFSKEGILYKFKDSNLNEEKTALLLLDNVSRLFKHRRFFQGTIARWPGAWGVFLIELLRQENPTRAIYCESDNTNSLSEEAKDIMDKLNYKVSARMLYLRYSQFIKNESKFIIRYYSILAQLPYTPEWDGDSYVYHKFLV</sequence>
<evidence type="ECO:0000313" key="1">
    <source>
        <dbReference type="EMBL" id="MDA4177950.1"/>
    </source>
</evidence>
<name>A0AAW5Z425_ECOLX</name>
<accession>A0AAW5Z425</accession>
<proteinExistence type="predicted"/>
<dbReference type="Proteomes" id="UP001211064">
    <property type="component" value="Unassembled WGS sequence"/>
</dbReference>
<dbReference type="RefSeq" id="WP_001127255.1">
    <property type="nucleotide sequence ID" value="NZ_CAAGSI010000023.1"/>
</dbReference>
<reference evidence="1" key="1">
    <citation type="submission" date="2022-08" db="EMBL/GenBank/DDBJ databases">
        <title>Genome sequencing of human pathogens.</title>
        <authorList>
            <person name="Cao X."/>
        </authorList>
    </citation>
    <scope>NUCLEOTIDE SEQUENCE</scope>
    <source>
        <strain evidence="1">EC16126</strain>
    </source>
</reference>
<dbReference type="EMBL" id="JANWOR010000274">
    <property type="protein sequence ID" value="MDA4177950.1"/>
    <property type="molecule type" value="Genomic_DNA"/>
</dbReference>
<evidence type="ECO:0000313" key="2">
    <source>
        <dbReference type="Proteomes" id="UP001211064"/>
    </source>
</evidence>
<organism evidence="1 2">
    <name type="scientific">Escherichia coli</name>
    <dbReference type="NCBI Taxonomy" id="562"/>
    <lineage>
        <taxon>Bacteria</taxon>
        <taxon>Pseudomonadati</taxon>
        <taxon>Pseudomonadota</taxon>
        <taxon>Gammaproteobacteria</taxon>
        <taxon>Enterobacterales</taxon>
        <taxon>Enterobacteriaceae</taxon>
        <taxon>Escherichia</taxon>
    </lineage>
</organism>